<keyword evidence="1" id="KW-0479">Metal-binding</keyword>
<evidence type="ECO:0000313" key="7">
    <source>
        <dbReference type="Proteomes" id="UP000236319"/>
    </source>
</evidence>
<dbReference type="InterPro" id="IPR000571">
    <property type="entry name" value="Znf_CCCH"/>
</dbReference>
<evidence type="ECO:0000256" key="2">
    <source>
        <dbReference type="SAM" id="Coils"/>
    </source>
</evidence>
<keyword evidence="2" id="KW-0175">Coiled coil</keyword>
<dbReference type="RefSeq" id="XP_028866244.1">
    <property type="nucleotide sequence ID" value="XM_029010411.1"/>
</dbReference>
<feature type="coiled-coil region" evidence="2">
    <location>
        <begin position="2283"/>
        <end position="2357"/>
    </location>
</feature>
<evidence type="ECO:0000313" key="6">
    <source>
        <dbReference type="EMBL" id="GBE60001.1"/>
    </source>
</evidence>
<dbReference type="PANTHER" id="PTHR45615">
    <property type="entry name" value="MYOSIN HEAVY CHAIN, NON-MUSCLE"/>
    <property type="match status" value="1"/>
</dbReference>
<comment type="caution">
    <text evidence="6">The sequence shown here is derived from an EMBL/GenBank/DDBJ whole genome shotgun (WGS) entry which is preliminary data.</text>
</comment>
<keyword evidence="7" id="KW-1185">Reference proteome</keyword>
<feature type="compositionally biased region" description="Polar residues" evidence="3">
    <location>
        <begin position="2847"/>
        <end position="2863"/>
    </location>
</feature>
<evidence type="ECO:0000256" key="3">
    <source>
        <dbReference type="SAM" id="MobiDB-lite"/>
    </source>
</evidence>
<dbReference type="PROSITE" id="PS50103">
    <property type="entry name" value="ZF_C3H1"/>
    <property type="match status" value="1"/>
</dbReference>
<dbReference type="VEuPathDB" id="PiroplasmaDB:BOVATA_014940"/>
<keyword evidence="1" id="KW-0862">Zinc</keyword>
<sequence>MSFLHGVLETVKDDESVTKYSDINDINNVIKKLNDSVGKGREAFRVAVTQVDEKIKKVTSPLSSLYSEIDTYNSSIDGTKNDSISLQHDKWQRNVTQYFTYAEQANNALANLDTNLKNKLETPIGKIHSVVKLVYESATDLELDAQVRKVDWELGAKKREIENKIAEKSEELQKELDTRIGEIHGKLRDIEDKRSDKLAPLLVLVSELEKDVTEANSAAEKLNNEYHGEIVNGLGVIYGEFQNLDTSDIADQLSSVFANVDEKLQELMNIHDTIHQQGNLEWRIIHSELAEKIRTLNEQVIEKLVDYIKDGLGEQIKNALTPMTDAIYKNPAGNGPLNRIVEGLNAYAIKVGQTFGNTANSWLDRLLGDNDAMVIFVEQYIQNTKGNGQLPEEELERKRNEVMQAIKPEIIALLRAPSILPPTGHEQQAQANIKYIQAYFDSVAGVIEGGNADDIAGRVDTGLKLTLPPMPGRDAKGYLTSAIQILLIQLSLIVRKIADEFKAFAGLDGSASNYKLGEKVDEAIRDVNKLGRQIKDAVANGGSPSDLGNKIITALEDKVNNGAALAIETFAHGAFKHGTKKFRDSLDLKINGADNNGIRNSIERQLDKLYKHVDPKSSGAIQKDINTLQANINKVKDLLTAIKGRAGKYVKDRVSSVTQQVAELRSSISAINEQVKAFNLALEQDVKTAKSAVEAAHSAMKDQISLTQSELSHVVSLAFTAVKNGVQAMWSKKNKAELGELKNLVGEQNKEINKIIDDDKKSGVKGFIKTLEDGDAKYDTDRKGKNIEKLTNVAGKLKPTEYVKTHFTELCMNFKQFWAPVAVYVNKDIIGVNRDNDKKPVGSHVQAYSRKMLVIYDRVNELLTHIKDANKYDSALPGLLDNVTESVSDMKPEGFSKISTPVIDSILGGLGKFVAEMKRAYVSTYDGQRFTDPLFDKKEDSATKPAAPKADQTDDKNELSAYGKKCARVCLTIVGILYRDFDELRDRCTIKGPCNKKRIYLYESAPKNVKRDENLLGHWFQRRGYGVSKEKNGHEGHLRNEDNFTGQNIHTLIEEQNIIRRPSSDEDALSHGIIVQLHDYISTYYQVCHITLHESPKYPCTIRDMLSWMSGLPYRTVYTQIPAHCKKQLNEEDKSTGKFPNREDAVLSKTLAYGLVDNLSHTCRKSLDVLVTICGNGRGFEQADYPYTCNFMDNSRGFHYPENVPGLFDMLTDVCRRLLRSLNHLRTRCLYAASMGNGWAECSYGRDVSGYQWNCNTNQCPNQTCPQKHNQSAKQTPNQKCNQHPKCGVKSPLQSHLMDQLPGCLPHKLASVGCSATCSTCPKMSSGQQCITPMGFWDLPNSASKMRSGKELSDMLAYFCKDADSPLCALLHCLQCVKPSPPTTLADMFALYCQLSRSWRPSGYFDDSSFTNLLSTKTITNSFPLKEWFHGDFTNADVTNALIQLYHSDNDHKSASAKGADTTAITHSDLASLTGRSKCINSLTCAPYLQPVCLNAYHTYPQKHAKLYLSWFTYLAWKFWKLLQELLDAFQQISCKNNGCANCACRAGKHGDEDACKCLEKFLGYKDGNYTGSGIVYSDLDRLCDGVMAFLHGVLSGVRDDENVKKYDNMLQEPTKKLNDVLSTLQSKIGSGRVGLSASVAKVKEWLGKYNEEVGNKTRGVTDGLSTLIGKLSGGNSSDAGENVYYKEVEKQAGNPLARQLAAWTKTLSSISSALDNEVQTEINKLDSALSAQIMHKIDPITKVIAHLEKVAGNEAFAEKVRQVDSEITTKKDSVTKEIRVKAEALRGTLKQNLDDINGRIDAIGTERTTTLKALKDSVQQLETAVTEANTAAIKLDEEHENEIVKKLEEINPKVQALGTEKIANDLSSVYSAISSQLEKLGRQVESLRTIAGAVHRDVDGGLENIKIDLRDNINKLTGQLMSNFEEYFKQYITKVRDKVGLIKEGMTIVDPSNGSVSSGSKNGSQLKQEANSVKDGIDGLNSGLNKGAAAMGSAIHQAVENVNGALNGLESIIIRDLGQAVKEKITQEINNLSGGSGSSYYGSSSYTVGNGVTGHGNTAEFGKGMSYGMSLGIKHAKSSALGAVSSAIDKIKSSFHTDLPNVNEQIYGTGSAPDSLKSKIDAITKNLTDFFNNGGVKKDNSEFNLTQGKKFDAYYQKKTAADGITGVVSKITQLEKVYPTVDTLAKNLVNALGIQDSNAPQLTDTVKVEDNLHARVDEKIKAADPQLDELLKKAVKKGITMLDQKVTDIHTELNGVSPAIEPQINKLQIKTGAGPDNIQTQISELQKQITELKTLLNGVNNKARSTIKTQVTSMREQVGKLKRSIEQINLEIKAFNSSLEESIKQANQAVTTARQQLGSGIDGLQRELTQQVNTAFKEVYDKVKEMFNQGHKEDLAQLKKLVSEQSEEIRKLIEAEKISGLKGLMAKMYETGGSKILELKLDGVQENKRFETLSERFKGYLSLIVDYITKQVTPPSSSPPNSTTKEPTKMLGEVQSKLVTLLENLGRSKHFDNVFVTHLQSFSNELDRFTPSQFAGPENALLLDSLRDGLQKLRDQLDRAYVSAYSGEQINNKNKDKCANAFVTCLPTINRDLWKLKYGCKNSWKFNKIYDSDSESLGAFLKGCDYTVSTDADKQDGELKNDNNNMLGANVAFLLTKDTKLFKKTSQNDSDVLQKLVDHIKSYNQVGHVKHIPSPRTPCSIYEMLTWCTGLQYNSVYDKLVAYCNDYDTKDDAYLSYRLSIAVTYQLPSLSTYSHDLLTTILGTGDEHTTYASDFANNSLEFNYPASPAACLDTLLDILRRLFPVFRYMLRQCKFSAQHAGWSDCEYGRDIALAKWPCKAHPTAKPNGQSTMKPNGQSTTEPTCQPTSPLMSYLNDCLPGQLPHQLISVGCTAKCITCSPGSRGMPCLTPLGFRGFSGSRKKGRDLCTVLDKFLSNEYVTCLFTLGPKPPSTLPEHFQFVLSLVKGINVSSIPNQIHSETLVGDFSTSMNDVSINLYSQTEEFTNALTKAYGSTSPNHGQCDHSHLRNLTMYDSCKEKKNPDIKCAPFLSTLCHHSYRYLAKKNCKLYLSWALYLPWTFWDLLNNLYDEFCNINCPDWGCRGCLRGDKCKKGKHGVIDKEKQDAICQCPSIVGCKGVSPTLYKYGFMFGHASKLNAGHLSKRCSDFCQQLSHLLKSKYFTDLFDECDMFLWKIREPFSQTLLALWSLSLLYLLHIAVVRLDVLRIRSHLRSPASHRIAAQSLLAAARVKALANVKYFSP</sequence>
<feature type="region of interest" description="Disordered" evidence="3">
    <location>
        <begin position="2844"/>
        <end position="2863"/>
    </location>
</feature>
<keyword evidence="4" id="KW-0812">Transmembrane</keyword>
<feature type="coiled-coil region" evidence="2">
    <location>
        <begin position="1812"/>
        <end position="1839"/>
    </location>
</feature>
<feature type="region of interest" description="Disordered" evidence="3">
    <location>
        <begin position="936"/>
        <end position="957"/>
    </location>
</feature>
<keyword evidence="4" id="KW-1133">Transmembrane helix</keyword>
<reference evidence="6 7" key="1">
    <citation type="journal article" date="2017" name="BMC Genomics">
        <title>Whole-genome assembly of Babesia ovata and comparative genomics between closely related pathogens.</title>
        <authorList>
            <person name="Yamagishi J."/>
            <person name="Asada M."/>
            <person name="Hakimi H."/>
            <person name="Tanaka T.Q."/>
            <person name="Sugimoto C."/>
            <person name="Kawazu S."/>
        </authorList>
    </citation>
    <scope>NUCLEOTIDE SEQUENCE [LARGE SCALE GENOMIC DNA]</scope>
    <source>
        <strain evidence="6 7">Miyake</strain>
    </source>
</reference>
<dbReference type="Proteomes" id="UP000236319">
    <property type="component" value="Unassembled WGS sequence"/>
</dbReference>
<dbReference type="GO" id="GO:0008270">
    <property type="term" value="F:zinc ion binding"/>
    <property type="evidence" value="ECO:0007669"/>
    <property type="project" value="UniProtKB-KW"/>
</dbReference>
<proteinExistence type="predicted"/>
<feature type="transmembrane region" description="Helical" evidence="4">
    <location>
        <begin position="3203"/>
        <end position="3223"/>
    </location>
</feature>
<feature type="coiled-coil region" evidence="2">
    <location>
        <begin position="2389"/>
        <end position="2416"/>
    </location>
</feature>
<feature type="zinc finger region" description="C3H1-type" evidence="1">
    <location>
        <begin position="3095"/>
        <end position="3118"/>
    </location>
</feature>
<organism evidence="6 7">
    <name type="scientific">Babesia ovata</name>
    <dbReference type="NCBI Taxonomy" id="189622"/>
    <lineage>
        <taxon>Eukaryota</taxon>
        <taxon>Sar</taxon>
        <taxon>Alveolata</taxon>
        <taxon>Apicomplexa</taxon>
        <taxon>Aconoidasida</taxon>
        <taxon>Piroplasmida</taxon>
        <taxon>Babesiidae</taxon>
        <taxon>Babesia</taxon>
    </lineage>
</organism>
<accession>A0A2H6KAH3</accession>
<keyword evidence="1" id="KW-0863">Zinc-finger</keyword>
<dbReference type="SUPFAM" id="SSF58113">
    <property type="entry name" value="Apolipoprotein A-I"/>
    <property type="match status" value="1"/>
</dbReference>
<gene>
    <name evidence="6" type="ORF">BOVATA_014940</name>
</gene>
<name>A0A2H6KAH3_9APIC</name>
<dbReference type="EMBL" id="BDSA01000002">
    <property type="protein sequence ID" value="GBE60001.1"/>
    <property type="molecule type" value="Genomic_DNA"/>
</dbReference>
<dbReference type="GeneID" id="39873771"/>
<keyword evidence="4" id="KW-0472">Membrane</keyword>
<evidence type="ECO:0000256" key="4">
    <source>
        <dbReference type="SAM" id="Phobius"/>
    </source>
</evidence>
<feature type="domain" description="C3H1-type" evidence="5">
    <location>
        <begin position="3095"/>
        <end position="3118"/>
    </location>
</feature>
<evidence type="ECO:0000259" key="5">
    <source>
        <dbReference type="PROSITE" id="PS50103"/>
    </source>
</evidence>
<dbReference type="PANTHER" id="PTHR45615:SF80">
    <property type="entry name" value="GRIP DOMAIN-CONTAINING PROTEIN"/>
    <property type="match status" value="1"/>
</dbReference>
<evidence type="ECO:0000256" key="1">
    <source>
        <dbReference type="PROSITE-ProRule" id="PRU00723"/>
    </source>
</evidence>
<protein>
    <recommendedName>
        <fullName evidence="5">C3H1-type domain-containing protein</fullName>
    </recommendedName>
</protein>